<reference evidence="9 10" key="1">
    <citation type="submission" date="2021-06" db="EMBL/GenBank/DDBJ databases">
        <authorList>
            <person name="Grouzdev D.S."/>
            <person name="Koziaeva V."/>
        </authorList>
    </citation>
    <scope>NUCLEOTIDE SEQUENCE [LARGE SCALE GENOMIC DNA]</scope>
    <source>
        <strain evidence="9 10">22</strain>
    </source>
</reference>
<gene>
    <name evidence="9" type="ORF">KL771_07170</name>
</gene>
<dbReference type="GO" id="GO:0005886">
    <property type="term" value="C:plasma membrane"/>
    <property type="evidence" value="ECO:0007669"/>
    <property type="project" value="UniProtKB-SubCell"/>
</dbReference>
<organism evidence="9 10">
    <name type="scientific">Prosthecodimorpha staleyi</name>
    <dbReference type="NCBI Taxonomy" id="2840188"/>
    <lineage>
        <taxon>Bacteria</taxon>
        <taxon>Pseudomonadati</taxon>
        <taxon>Pseudomonadota</taxon>
        <taxon>Alphaproteobacteria</taxon>
        <taxon>Hyphomicrobiales</taxon>
        <taxon>Ancalomicrobiaceae</taxon>
        <taxon>Prosthecodimorpha</taxon>
    </lineage>
</organism>
<feature type="transmembrane region" description="Helical" evidence="8">
    <location>
        <begin position="179"/>
        <end position="202"/>
    </location>
</feature>
<feature type="transmembrane region" description="Helical" evidence="8">
    <location>
        <begin position="82"/>
        <end position="109"/>
    </location>
</feature>
<evidence type="ECO:0000256" key="8">
    <source>
        <dbReference type="SAM" id="Phobius"/>
    </source>
</evidence>
<keyword evidence="10" id="KW-1185">Reference proteome</keyword>
<dbReference type="EMBL" id="JAHHZF010000003">
    <property type="protein sequence ID" value="MBT9289226.1"/>
    <property type="molecule type" value="Genomic_DNA"/>
</dbReference>
<dbReference type="PANTHER" id="PTHR30472:SF25">
    <property type="entry name" value="ABC TRANSPORTER PERMEASE PROTEIN MJ0876-RELATED"/>
    <property type="match status" value="1"/>
</dbReference>
<sequence>MTLASTTPDTATDGTIATAAAAGELGAVYRSLARRRRAVLAAGAGALVVSAMLDIATGPAFLPVGDVVLSVLGRGGDRMVDTIVWTIRLPIALMAIAVGAALGLTGALMQTILNNPLASSYTLGIAAGAGFGAALMIVFGGLLPLAEARAIPVGAFVFAGLAASGVYGVGRMRGATAEVLVLAGVAILFLFQALLALLQFVASPEALQQIVFWLFGSLLKATWDKLAAVSLVLAMTVPILARDVWRLTALKLGDERARALGVRVDGLRLRILALVSLLTAVAVAFVGTIGFVGLVAPHAARMLIGEDQRYLLPASALFGALLLSAASIASKTVMPGAIFPIGIVTALVGVPFFLWLVVGTRRAYW</sequence>
<feature type="transmembrane region" description="Helical" evidence="8">
    <location>
        <begin position="222"/>
        <end position="241"/>
    </location>
</feature>
<protein>
    <submittedName>
        <fullName evidence="9">Iron ABC transporter permease</fullName>
    </submittedName>
</protein>
<keyword evidence="6 8" id="KW-1133">Transmembrane helix</keyword>
<dbReference type="GO" id="GO:0033214">
    <property type="term" value="P:siderophore-iron import into cell"/>
    <property type="evidence" value="ECO:0007669"/>
    <property type="project" value="TreeGrafter"/>
</dbReference>
<dbReference type="AlphaFoldDB" id="A0A947D450"/>
<accession>A0A947D450</accession>
<comment type="similarity">
    <text evidence="2">Belongs to the binding-protein-dependent transport system permease family. FecCD subfamily.</text>
</comment>
<evidence type="ECO:0000313" key="10">
    <source>
        <dbReference type="Proteomes" id="UP000766595"/>
    </source>
</evidence>
<keyword evidence="5 8" id="KW-0812">Transmembrane</keyword>
<dbReference type="Gene3D" id="1.10.3470.10">
    <property type="entry name" value="ABC transporter involved in vitamin B12 uptake, BtuC"/>
    <property type="match status" value="1"/>
</dbReference>
<dbReference type="Pfam" id="PF01032">
    <property type="entry name" value="FecCD"/>
    <property type="match status" value="1"/>
</dbReference>
<dbReference type="RefSeq" id="WP_261967867.1">
    <property type="nucleotide sequence ID" value="NZ_JAHHZF010000003.1"/>
</dbReference>
<dbReference type="PANTHER" id="PTHR30472">
    <property type="entry name" value="FERRIC ENTEROBACTIN TRANSPORT SYSTEM PERMEASE PROTEIN"/>
    <property type="match status" value="1"/>
</dbReference>
<feature type="transmembrane region" description="Helical" evidence="8">
    <location>
        <begin position="310"/>
        <end position="330"/>
    </location>
</feature>
<feature type="transmembrane region" description="Helical" evidence="8">
    <location>
        <begin position="121"/>
        <end position="143"/>
    </location>
</feature>
<proteinExistence type="inferred from homology"/>
<feature type="transmembrane region" description="Helical" evidence="8">
    <location>
        <begin position="39"/>
        <end position="62"/>
    </location>
</feature>
<dbReference type="InterPro" id="IPR000522">
    <property type="entry name" value="ABC_transptr_permease_BtuC"/>
</dbReference>
<name>A0A947D450_9HYPH</name>
<evidence type="ECO:0000256" key="1">
    <source>
        <dbReference type="ARBA" id="ARBA00004651"/>
    </source>
</evidence>
<dbReference type="GO" id="GO:0022857">
    <property type="term" value="F:transmembrane transporter activity"/>
    <property type="evidence" value="ECO:0007669"/>
    <property type="project" value="InterPro"/>
</dbReference>
<keyword evidence="4" id="KW-1003">Cell membrane</keyword>
<evidence type="ECO:0000256" key="3">
    <source>
        <dbReference type="ARBA" id="ARBA00022448"/>
    </source>
</evidence>
<evidence type="ECO:0000256" key="6">
    <source>
        <dbReference type="ARBA" id="ARBA00022989"/>
    </source>
</evidence>
<feature type="transmembrane region" description="Helical" evidence="8">
    <location>
        <begin position="149"/>
        <end position="167"/>
    </location>
</feature>
<evidence type="ECO:0000256" key="4">
    <source>
        <dbReference type="ARBA" id="ARBA00022475"/>
    </source>
</evidence>
<feature type="transmembrane region" description="Helical" evidence="8">
    <location>
        <begin position="271"/>
        <end position="298"/>
    </location>
</feature>
<evidence type="ECO:0000313" key="9">
    <source>
        <dbReference type="EMBL" id="MBT9289226.1"/>
    </source>
</evidence>
<feature type="transmembrane region" description="Helical" evidence="8">
    <location>
        <begin position="337"/>
        <end position="358"/>
    </location>
</feature>
<dbReference type="SUPFAM" id="SSF81345">
    <property type="entry name" value="ABC transporter involved in vitamin B12 uptake, BtuC"/>
    <property type="match status" value="1"/>
</dbReference>
<comment type="subcellular location">
    <subcellularLocation>
        <location evidence="1">Cell membrane</location>
        <topology evidence="1">Multi-pass membrane protein</topology>
    </subcellularLocation>
</comment>
<evidence type="ECO:0000256" key="7">
    <source>
        <dbReference type="ARBA" id="ARBA00023136"/>
    </source>
</evidence>
<keyword evidence="7 8" id="KW-0472">Membrane</keyword>
<evidence type="ECO:0000256" key="5">
    <source>
        <dbReference type="ARBA" id="ARBA00022692"/>
    </source>
</evidence>
<dbReference type="Proteomes" id="UP000766595">
    <property type="component" value="Unassembled WGS sequence"/>
</dbReference>
<evidence type="ECO:0000256" key="2">
    <source>
        <dbReference type="ARBA" id="ARBA00007935"/>
    </source>
</evidence>
<dbReference type="FunFam" id="1.10.3470.10:FF:000001">
    <property type="entry name" value="Vitamin B12 ABC transporter permease BtuC"/>
    <property type="match status" value="1"/>
</dbReference>
<keyword evidence="3" id="KW-0813">Transport</keyword>
<comment type="caution">
    <text evidence="9">The sequence shown here is derived from an EMBL/GenBank/DDBJ whole genome shotgun (WGS) entry which is preliminary data.</text>
</comment>
<dbReference type="CDD" id="cd06550">
    <property type="entry name" value="TM_ABC_iron-siderophores_like"/>
    <property type="match status" value="1"/>
</dbReference>
<dbReference type="InterPro" id="IPR037294">
    <property type="entry name" value="ABC_BtuC-like"/>
</dbReference>